<sequence>MADYTPPDDLIKLRRDFLAAQKRLPAAAGQAWLTLQGKCRELAVAIQEHKYWREVDDPKAARKALEDAVGGE</sequence>
<keyword evidence="2" id="KW-1185">Reference proteome</keyword>
<reference evidence="2" key="1">
    <citation type="journal article" date="2019" name="Int. J. Syst. Evol. Microbiol.">
        <title>The Global Catalogue of Microorganisms (GCM) 10K type strain sequencing project: providing services to taxonomists for standard genome sequencing and annotation.</title>
        <authorList>
            <consortium name="The Broad Institute Genomics Platform"/>
            <consortium name="The Broad Institute Genome Sequencing Center for Infectious Disease"/>
            <person name="Wu L."/>
            <person name="Ma J."/>
        </authorList>
    </citation>
    <scope>NUCLEOTIDE SEQUENCE [LARGE SCALE GENOMIC DNA]</scope>
    <source>
        <strain evidence="2">CGMCC 1.15399</strain>
    </source>
</reference>
<dbReference type="EMBL" id="JBHUCM010000070">
    <property type="protein sequence ID" value="MFD1547034.1"/>
    <property type="molecule type" value="Genomic_DNA"/>
</dbReference>
<dbReference type="Proteomes" id="UP001597097">
    <property type="component" value="Unassembled WGS sequence"/>
</dbReference>
<name>A0ABW4GWT0_9ACTN</name>
<accession>A0ABW4GWT0</accession>
<evidence type="ECO:0000313" key="1">
    <source>
        <dbReference type="EMBL" id="MFD1547034.1"/>
    </source>
</evidence>
<gene>
    <name evidence="1" type="ORF">ACFSJ0_59050</name>
</gene>
<dbReference type="RefSeq" id="WP_219536559.1">
    <property type="nucleotide sequence ID" value="NZ_JAHKRM010000031.1"/>
</dbReference>
<organism evidence="1 2">
    <name type="scientific">Nonomuraea guangzhouensis</name>
    <dbReference type="NCBI Taxonomy" id="1291555"/>
    <lineage>
        <taxon>Bacteria</taxon>
        <taxon>Bacillati</taxon>
        <taxon>Actinomycetota</taxon>
        <taxon>Actinomycetes</taxon>
        <taxon>Streptosporangiales</taxon>
        <taxon>Streptosporangiaceae</taxon>
        <taxon>Nonomuraea</taxon>
    </lineage>
</organism>
<protein>
    <submittedName>
        <fullName evidence="1">Uncharacterized protein</fullName>
    </submittedName>
</protein>
<proteinExistence type="predicted"/>
<evidence type="ECO:0000313" key="2">
    <source>
        <dbReference type="Proteomes" id="UP001597097"/>
    </source>
</evidence>
<comment type="caution">
    <text evidence="1">The sequence shown here is derived from an EMBL/GenBank/DDBJ whole genome shotgun (WGS) entry which is preliminary data.</text>
</comment>